<accession>A0A177AQL4</accession>
<comment type="caution">
    <text evidence="2">The sequence shown here is derived from an EMBL/GenBank/DDBJ whole genome shotgun (WGS) entry which is preliminary data.</text>
</comment>
<evidence type="ECO:0000259" key="1">
    <source>
        <dbReference type="Pfam" id="PF12781"/>
    </source>
</evidence>
<dbReference type="GO" id="GO:0030286">
    <property type="term" value="C:dynein complex"/>
    <property type="evidence" value="ECO:0007669"/>
    <property type="project" value="InterPro"/>
</dbReference>
<feature type="non-terminal residue" evidence="2">
    <location>
        <position position="133"/>
    </location>
</feature>
<sequence length="133" mass="15436">MGEKLIDYNESFKMILTSRDASLKIETNLCDYLNIVNFSTSKNALESKLLSITIQYEKSHLESKRDELIKSEEKLKIELYSMEIKLLQQLSESDSNILENKTLLESLDKTKINSEKINESLKISIKLKMDIEK</sequence>
<dbReference type="AlphaFoldDB" id="A0A177AQL4"/>
<organism evidence="2 3">
    <name type="scientific">Intoshia linei</name>
    <dbReference type="NCBI Taxonomy" id="1819745"/>
    <lineage>
        <taxon>Eukaryota</taxon>
        <taxon>Metazoa</taxon>
        <taxon>Spiralia</taxon>
        <taxon>Lophotrochozoa</taxon>
        <taxon>Mesozoa</taxon>
        <taxon>Orthonectida</taxon>
        <taxon>Rhopaluridae</taxon>
        <taxon>Intoshia</taxon>
    </lineage>
</organism>
<evidence type="ECO:0000313" key="2">
    <source>
        <dbReference type="EMBL" id="OAF63673.1"/>
    </source>
</evidence>
<proteinExistence type="predicted"/>
<dbReference type="Proteomes" id="UP000078046">
    <property type="component" value="Unassembled WGS sequence"/>
</dbReference>
<dbReference type="PANTHER" id="PTHR45703">
    <property type="entry name" value="DYNEIN HEAVY CHAIN"/>
    <property type="match status" value="1"/>
</dbReference>
<evidence type="ECO:0000313" key="3">
    <source>
        <dbReference type="Proteomes" id="UP000078046"/>
    </source>
</evidence>
<dbReference type="GO" id="GO:0051959">
    <property type="term" value="F:dynein light intermediate chain binding"/>
    <property type="evidence" value="ECO:0007669"/>
    <property type="project" value="InterPro"/>
</dbReference>
<dbReference type="OrthoDB" id="6264521at2759"/>
<protein>
    <recommendedName>
        <fullName evidence="1">Dynein heavy chain ATP-binding dynein motor region domain-containing protein</fullName>
    </recommendedName>
</protein>
<name>A0A177AQL4_9BILA</name>
<dbReference type="Pfam" id="PF12781">
    <property type="entry name" value="AAA_9"/>
    <property type="match status" value="1"/>
</dbReference>
<dbReference type="Gene3D" id="3.40.50.300">
    <property type="entry name" value="P-loop containing nucleotide triphosphate hydrolases"/>
    <property type="match status" value="1"/>
</dbReference>
<dbReference type="EMBL" id="LWCA01002838">
    <property type="protein sequence ID" value="OAF63673.1"/>
    <property type="molecule type" value="Genomic_DNA"/>
</dbReference>
<dbReference type="GO" id="GO:0045505">
    <property type="term" value="F:dynein intermediate chain binding"/>
    <property type="evidence" value="ECO:0007669"/>
    <property type="project" value="InterPro"/>
</dbReference>
<gene>
    <name evidence="2" type="ORF">A3Q56_08620</name>
</gene>
<keyword evidence="3" id="KW-1185">Reference proteome</keyword>
<dbReference type="InterPro" id="IPR027417">
    <property type="entry name" value="P-loop_NTPase"/>
</dbReference>
<dbReference type="GO" id="GO:0007018">
    <property type="term" value="P:microtubule-based movement"/>
    <property type="evidence" value="ECO:0007669"/>
    <property type="project" value="InterPro"/>
</dbReference>
<dbReference type="PANTHER" id="PTHR45703:SF22">
    <property type="entry name" value="DYNEIN CYTOPLASMIC 2 HEAVY CHAIN 1"/>
    <property type="match status" value="1"/>
</dbReference>
<reference evidence="2 3" key="1">
    <citation type="submission" date="2016-04" db="EMBL/GenBank/DDBJ databases">
        <title>The genome of Intoshia linei affirms orthonectids as highly simplified spiralians.</title>
        <authorList>
            <person name="Mikhailov K.V."/>
            <person name="Slusarev G.S."/>
            <person name="Nikitin M.A."/>
            <person name="Logacheva M.D."/>
            <person name="Penin A."/>
            <person name="Aleoshin V."/>
            <person name="Panchin Y.V."/>
        </authorList>
    </citation>
    <scope>NUCLEOTIDE SEQUENCE [LARGE SCALE GENOMIC DNA]</scope>
    <source>
        <strain evidence="2">Intl2013</strain>
        <tissue evidence="2">Whole animal</tissue>
    </source>
</reference>
<dbReference type="InterPro" id="IPR035706">
    <property type="entry name" value="AAA_9"/>
</dbReference>
<dbReference type="InterPro" id="IPR026983">
    <property type="entry name" value="DHC"/>
</dbReference>
<dbReference type="Gene3D" id="6.10.140.1060">
    <property type="match status" value="1"/>
</dbReference>
<feature type="domain" description="Dynein heavy chain ATP-binding dynein motor region" evidence="1">
    <location>
        <begin position="1"/>
        <end position="117"/>
    </location>
</feature>